<dbReference type="WBParaSite" id="TCONS_00016614.p1">
    <property type="protein sequence ID" value="TCONS_00016614.p1"/>
    <property type="gene ID" value="XLOC_011244"/>
</dbReference>
<proteinExistence type="predicted"/>
<dbReference type="WBParaSite" id="SSTP_0001281600.1">
    <property type="protein sequence ID" value="SSTP_0001281600.1"/>
    <property type="gene ID" value="SSTP_0001281600"/>
</dbReference>
<protein>
    <submittedName>
        <fullName evidence="2 3">Uncharacterized protein</fullName>
    </submittedName>
</protein>
<keyword evidence="1" id="KW-1185">Reference proteome</keyword>
<organism evidence="2">
    <name type="scientific">Strongyloides stercoralis</name>
    <name type="common">Threadworm</name>
    <dbReference type="NCBI Taxonomy" id="6248"/>
    <lineage>
        <taxon>Eukaryota</taxon>
        <taxon>Metazoa</taxon>
        <taxon>Ecdysozoa</taxon>
        <taxon>Nematoda</taxon>
        <taxon>Chromadorea</taxon>
        <taxon>Rhabditida</taxon>
        <taxon>Tylenchina</taxon>
        <taxon>Panagrolaimomorpha</taxon>
        <taxon>Strongyloidoidea</taxon>
        <taxon>Strongyloididae</taxon>
        <taxon>Strongyloides</taxon>
    </lineage>
</organism>
<evidence type="ECO:0000313" key="1">
    <source>
        <dbReference type="Proteomes" id="UP000035681"/>
    </source>
</evidence>
<sequence>MFDGDQILSFEYWHEGLMGCFLLDKVRKKDYFTILKLSYGVRDELRNYEKDKIDYYEKLVAVLRLRYNGKESREDAKREPKIFEIDYKNEEMLLSKKEIVFFIKKRMFKVVKERNVRTNF</sequence>
<name>A0A0K0ETP0_STRER</name>
<reference evidence="2" key="1">
    <citation type="submission" date="2015-08" db="UniProtKB">
        <authorList>
            <consortium name="WormBaseParasite"/>
        </authorList>
    </citation>
    <scope>IDENTIFICATION</scope>
</reference>
<accession>A0A0K0ETP0</accession>
<dbReference type="Proteomes" id="UP000035681">
    <property type="component" value="Unplaced"/>
</dbReference>
<dbReference type="AlphaFoldDB" id="A0A0K0ETP0"/>
<evidence type="ECO:0000313" key="3">
    <source>
        <dbReference type="WBParaSite" id="TCONS_00016614.p1"/>
    </source>
</evidence>
<evidence type="ECO:0000313" key="2">
    <source>
        <dbReference type="WBParaSite" id="SSTP_0001281600.1"/>
    </source>
</evidence>